<dbReference type="InterPro" id="IPR013780">
    <property type="entry name" value="Glyco_hydro_b"/>
</dbReference>
<gene>
    <name evidence="4" type="ORF">HKI87_06g41740</name>
</gene>
<dbReference type="EMBL" id="CP151506">
    <property type="protein sequence ID" value="WZN62633.1"/>
    <property type="molecule type" value="Genomic_DNA"/>
</dbReference>
<feature type="compositionally biased region" description="Low complexity" evidence="2">
    <location>
        <begin position="11"/>
        <end position="22"/>
    </location>
</feature>
<feature type="region of interest" description="Disordered" evidence="2">
    <location>
        <begin position="538"/>
        <end position="558"/>
    </location>
</feature>
<dbReference type="InterPro" id="IPR017853">
    <property type="entry name" value="GH"/>
</dbReference>
<dbReference type="CDD" id="cd11326">
    <property type="entry name" value="AmyAc_Glg_debranch"/>
    <property type="match status" value="1"/>
</dbReference>
<dbReference type="AlphaFoldDB" id="A0AAX4P922"/>
<feature type="compositionally biased region" description="Basic residues" evidence="2">
    <location>
        <begin position="975"/>
        <end position="995"/>
    </location>
</feature>
<proteinExistence type="inferred from homology"/>
<dbReference type="Pfam" id="PF21156">
    <property type="entry name" value="ISOA1-3_C"/>
    <property type="match status" value="1"/>
</dbReference>
<dbReference type="Pfam" id="PF00128">
    <property type="entry name" value="Alpha-amylase"/>
    <property type="match status" value="1"/>
</dbReference>
<dbReference type="Gene3D" id="2.60.40.1180">
    <property type="entry name" value="Golgi alpha-mannosidase II"/>
    <property type="match status" value="1"/>
</dbReference>
<dbReference type="PANTHER" id="PTHR43002">
    <property type="entry name" value="GLYCOGEN DEBRANCHING ENZYME"/>
    <property type="match status" value="1"/>
</dbReference>
<dbReference type="InterPro" id="IPR013783">
    <property type="entry name" value="Ig-like_fold"/>
</dbReference>
<dbReference type="InterPro" id="IPR014756">
    <property type="entry name" value="Ig_E-set"/>
</dbReference>
<evidence type="ECO:0000313" key="4">
    <source>
        <dbReference type="EMBL" id="WZN62633.1"/>
    </source>
</evidence>
<dbReference type="SMART" id="SM00642">
    <property type="entry name" value="Aamy"/>
    <property type="match status" value="1"/>
</dbReference>
<feature type="compositionally biased region" description="Low complexity" evidence="2">
    <location>
        <begin position="31"/>
        <end position="43"/>
    </location>
</feature>
<keyword evidence="5" id="KW-1185">Reference proteome</keyword>
<dbReference type="InterPro" id="IPR048650">
    <property type="entry name" value="ISOA1-3-like_C"/>
</dbReference>
<feature type="compositionally biased region" description="Basic residues" evidence="2">
    <location>
        <begin position="79"/>
        <end position="89"/>
    </location>
</feature>
<dbReference type="SUPFAM" id="SSF51445">
    <property type="entry name" value="(Trans)glycosidases"/>
    <property type="match status" value="1"/>
</dbReference>
<feature type="compositionally biased region" description="Polar residues" evidence="2">
    <location>
        <begin position="722"/>
        <end position="738"/>
    </location>
</feature>
<dbReference type="InterPro" id="IPR006047">
    <property type="entry name" value="GH13_cat_dom"/>
</dbReference>
<dbReference type="Proteomes" id="UP001472866">
    <property type="component" value="Chromosome 06"/>
</dbReference>
<feature type="domain" description="Glycosyl hydrolase family 13 catalytic" evidence="3">
    <location>
        <begin position="323"/>
        <end position="821"/>
    </location>
</feature>
<organism evidence="4 5">
    <name type="scientific">Chloropicon roscoffensis</name>
    <dbReference type="NCBI Taxonomy" id="1461544"/>
    <lineage>
        <taxon>Eukaryota</taxon>
        <taxon>Viridiplantae</taxon>
        <taxon>Chlorophyta</taxon>
        <taxon>Chloropicophyceae</taxon>
        <taxon>Chloropicales</taxon>
        <taxon>Chloropicaceae</taxon>
        <taxon>Chloropicon</taxon>
    </lineage>
</organism>
<dbReference type="Gene3D" id="2.60.40.10">
    <property type="entry name" value="Immunoglobulins"/>
    <property type="match status" value="1"/>
</dbReference>
<protein>
    <submittedName>
        <fullName evidence="4">Isoamylase</fullName>
    </submittedName>
</protein>
<feature type="region of interest" description="Disordered" evidence="2">
    <location>
        <begin position="970"/>
        <end position="1005"/>
    </location>
</feature>
<reference evidence="4 5" key="1">
    <citation type="submission" date="2024-03" db="EMBL/GenBank/DDBJ databases">
        <title>Complete genome sequence of the green alga Chloropicon roscoffensis RCC1871.</title>
        <authorList>
            <person name="Lemieux C."/>
            <person name="Pombert J.-F."/>
            <person name="Otis C."/>
            <person name="Turmel M."/>
        </authorList>
    </citation>
    <scope>NUCLEOTIDE SEQUENCE [LARGE SCALE GENOMIC DNA]</scope>
    <source>
        <strain evidence="4 5">RCC1871</strain>
    </source>
</reference>
<dbReference type="GO" id="GO:0005975">
    <property type="term" value="P:carbohydrate metabolic process"/>
    <property type="evidence" value="ECO:0007669"/>
    <property type="project" value="InterPro"/>
</dbReference>
<sequence>MSSFATNLRTARPGAARGAGPALDLERRARSFSCSPSPSLSASRGRRRVAVVRKSGSSEVGVTEASQREAVGLSSAVVPRKKSAKKGRSTKGERASTQPLGLENHGVVGGLGRGSASPLGPSWVTSGGPSRGDGGESLLNLAVFSDVATRLLLCVFTKDGLEGDQGPVAEIELDPKKNRTGHVWHCSLCVAAGRHKDLFYTYRVAGVGSGPGAAAASGAGSSEVAEQRPGVIFNNAEEGEGGPPVRDFLLDPYAVAIASRARWGHLAPEVPRGGGDGRGYSSITDRFGPCWAQHACCLPSLEDFDWEGDRPLNLKMEDLVIYELHVRGFTQHPSSGVEHPGTYLGLTEKLDYLKDLGVNCVELMPVNEFNELEYYEVSPANGVYRYNVWGYSTVGFFAPMARYAACLGEGGDLGRTAEVVREFKEMVKACHQRGIEVVLDVVFNHTAEGNHQGPCLSFRGLGNRVYYMLAPQGEYYNYSGCGNTVNCNHPVTREFILDCLRYWVVEMHVDGFRFDLASILSRNHSSWIQEDHPLSSSVGSAAREARGPSGSATAPQAGGVAGAMAANPVAQGLDEYVHDEDQPTGKPLGDPPLLRAISTDPILKDTKLIAEAWDCDGLNQVGSFPHYGGRWSEWNGIFRDNVRNFIKGSDGPWAGTFAGAICGSPDVYGNPEPGEGDWWGNNDGGMWRGTRGPSASVNFVTAHDGFTLADLVSYNSKHNEPNGEQNNDGEQHNNSWNCGQEGKTEEKSVIKLRHKQLRNFATALFVSQGVPMLVMGDEYGHSKGGNNNTYCHDGDINYFQWNVCERQKGLVRFFKKLIRLRKNNPSLRQSAYMDGSRIQWHGEKPGEPDWTDTSRFVAFSIKGDVESNDLYIAFNSGHSQVVAELPILESGCWDATVDTSKPAPYDFLESDDMLGEVEVMVAKEQCRAYLDDGFYPIGPYSCVILKRVLSKDESSELEDFSFSSCSISKEAQRGTRTKRGAKAKRAPKKARKRTQRASEEDESLLKALDENRRLRAILEERQRKQDM</sequence>
<evidence type="ECO:0000313" key="5">
    <source>
        <dbReference type="Proteomes" id="UP001472866"/>
    </source>
</evidence>
<evidence type="ECO:0000256" key="2">
    <source>
        <dbReference type="SAM" id="MobiDB-lite"/>
    </source>
</evidence>
<evidence type="ECO:0000259" key="3">
    <source>
        <dbReference type="SMART" id="SM00642"/>
    </source>
</evidence>
<dbReference type="SUPFAM" id="SSF51011">
    <property type="entry name" value="Glycosyl hydrolase domain"/>
    <property type="match status" value="1"/>
</dbReference>
<comment type="similarity">
    <text evidence="1">Belongs to the glycosyl hydrolase 13 family.</text>
</comment>
<dbReference type="SUPFAM" id="SSF81296">
    <property type="entry name" value="E set domains"/>
    <property type="match status" value="1"/>
</dbReference>
<accession>A0AAX4P922</accession>
<feature type="region of interest" description="Disordered" evidence="2">
    <location>
        <begin position="1"/>
        <end position="104"/>
    </location>
</feature>
<name>A0AAX4P922_9CHLO</name>
<feature type="region of interest" description="Disordered" evidence="2">
    <location>
        <begin position="715"/>
        <end position="742"/>
    </location>
</feature>
<evidence type="ECO:0000256" key="1">
    <source>
        <dbReference type="ARBA" id="ARBA00008061"/>
    </source>
</evidence>
<dbReference type="Gene3D" id="3.20.20.80">
    <property type="entry name" value="Glycosidases"/>
    <property type="match status" value="1"/>
</dbReference>